<sequence>MLTSRFTEQGPIVVAITPSKDRHAFLERQLDAFWKPYQEFRKTHPEAPALKWIIVDETSEASELFSSMDNPDITYINMRDRKHLGSVPHQFRDTCRECLFSETDIKKRVEHLATNSLSDRFIVAHDLWIPSIGEMRNVGILIAHKLYGHADKNAVIMAKDDDDFSSPEIVPAVYDLLQDGHDFVKLGNMFVHDAIGGNWYHYAYSKQDQETHVLENGHKSVIPRYVVWDDKAQTKENKYKHAGIYGLAFNYRMDAAVEIGEKFRSEFGKFGPFRPLSRREDVQFFMDMVEQRGEHRIRIADNPMHSLVRIVHNNTTRTMHNGAVDLNDVPLATQNLVGILCDREPTTRDRLVGQTFSLPVLDLSKAF</sequence>
<name>A0A2W5N2U3_9BACT</name>
<accession>A0A2W5N2U3</accession>
<reference evidence="1 2" key="1">
    <citation type="submission" date="2017-08" db="EMBL/GenBank/DDBJ databases">
        <title>Infants hospitalized years apart are colonized by the same room-sourced microbial strains.</title>
        <authorList>
            <person name="Brooks B."/>
            <person name="Olm M.R."/>
            <person name="Firek B.A."/>
            <person name="Baker R."/>
            <person name="Thomas B.C."/>
            <person name="Morowitz M.J."/>
            <person name="Banfield J.F."/>
        </authorList>
    </citation>
    <scope>NUCLEOTIDE SEQUENCE [LARGE SCALE GENOMIC DNA]</scope>
    <source>
        <strain evidence="1">S2_005_002_R2_29</strain>
    </source>
</reference>
<dbReference type="PROSITE" id="PS50818">
    <property type="entry name" value="INTEIN_C_TER"/>
    <property type="match status" value="1"/>
</dbReference>
<gene>
    <name evidence="1" type="ORF">DI551_03310</name>
</gene>
<evidence type="ECO:0000313" key="1">
    <source>
        <dbReference type="EMBL" id="PZQ47404.1"/>
    </source>
</evidence>
<organism evidence="1 2">
    <name type="scientific">Micavibrio aeruginosavorus</name>
    <dbReference type="NCBI Taxonomy" id="349221"/>
    <lineage>
        <taxon>Bacteria</taxon>
        <taxon>Pseudomonadati</taxon>
        <taxon>Bdellovibrionota</taxon>
        <taxon>Bdellovibrionia</taxon>
        <taxon>Bdellovibrionales</taxon>
        <taxon>Pseudobdellovibrionaceae</taxon>
        <taxon>Micavibrio</taxon>
    </lineage>
</organism>
<comment type="caution">
    <text evidence="1">The sequence shown here is derived from an EMBL/GenBank/DDBJ whole genome shotgun (WGS) entry which is preliminary data.</text>
</comment>
<dbReference type="AlphaFoldDB" id="A0A2W5N2U3"/>
<dbReference type="Proteomes" id="UP000249417">
    <property type="component" value="Unassembled WGS sequence"/>
</dbReference>
<proteinExistence type="predicted"/>
<dbReference type="InterPro" id="IPR030934">
    <property type="entry name" value="Intein_C"/>
</dbReference>
<dbReference type="EMBL" id="QFQB01000013">
    <property type="protein sequence ID" value="PZQ47404.1"/>
    <property type="molecule type" value="Genomic_DNA"/>
</dbReference>
<evidence type="ECO:0000313" key="2">
    <source>
        <dbReference type="Proteomes" id="UP000249417"/>
    </source>
</evidence>
<protein>
    <submittedName>
        <fullName evidence="1">Uncharacterized protein</fullName>
    </submittedName>
</protein>